<proteinExistence type="predicted"/>
<dbReference type="Proteomes" id="UP001629953">
    <property type="component" value="Unassembled WGS sequence"/>
</dbReference>
<accession>A0ABW9G878</accession>
<comment type="caution">
    <text evidence="1">The sequence shown here is derived from an EMBL/GenBank/DDBJ whole genome shotgun (WGS) entry which is preliminary data.</text>
</comment>
<protein>
    <recommendedName>
        <fullName evidence="3">DUF4145 domain-containing protein</fullName>
    </recommendedName>
</protein>
<name>A0ABW9G878_9GAMM</name>
<keyword evidence="2" id="KW-1185">Reference proteome</keyword>
<organism evidence="1 2">
    <name type="scientific">Celerinatantimonas yamalensis</name>
    <dbReference type="NCBI Taxonomy" id="559956"/>
    <lineage>
        <taxon>Bacteria</taxon>
        <taxon>Pseudomonadati</taxon>
        <taxon>Pseudomonadota</taxon>
        <taxon>Gammaproteobacteria</taxon>
        <taxon>Celerinatantimonadaceae</taxon>
        <taxon>Celerinatantimonas</taxon>
    </lineage>
</organism>
<evidence type="ECO:0000313" key="2">
    <source>
        <dbReference type="Proteomes" id="UP001629953"/>
    </source>
</evidence>
<dbReference type="RefSeq" id="WP_408623841.1">
    <property type="nucleotide sequence ID" value="NZ_JBEQCT010000004.1"/>
</dbReference>
<dbReference type="EMBL" id="JBEQCT010000004">
    <property type="protein sequence ID" value="MFM2485604.1"/>
    <property type="molecule type" value="Genomic_DNA"/>
</dbReference>
<reference evidence="1 2" key="1">
    <citation type="journal article" date="2013" name="Int. J. Syst. Evol. Microbiol.">
        <title>Celerinatantimonas yamalensis sp. nov., a cold-adapted diazotrophic bacterium from a cold permafrost brine.</title>
        <authorList>
            <person name="Shcherbakova V."/>
            <person name="Chuvilskaya N."/>
            <person name="Rivkina E."/>
            <person name="Demidov N."/>
            <person name="Uchaeva V."/>
            <person name="Suetin S."/>
            <person name="Suzina N."/>
            <person name="Gilichinsky D."/>
        </authorList>
    </citation>
    <scope>NUCLEOTIDE SEQUENCE [LARGE SCALE GENOMIC DNA]</scope>
    <source>
        <strain evidence="1 2">C7</strain>
    </source>
</reference>
<gene>
    <name evidence="1" type="ORF">ABUE30_11120</name>
</gene>
<sequence>MNSKESIKYELNKLGTDAKDISDILKGKITDKSFKIEYQKWYTKAIGLVSFLAPDRASEFKSYYEIDPKRKSLSWGTWVIQDYVKGVAPILNGFDSAEQAGICLFNQHSLLQSLNSRIDGVLANAELSIYAEIKDAELSSCNQLIKISPRAAGALAGVVLEGYLQKVAENHNVVIKKKSPTVADLNDPLKKEEIYDIPTWRKVSYLADIRNLCSHKKDDEPTKEQVRELIDGVNWVTKNVF</sequence>
<evidence type="ECO:0008006" key="3">
    <source>
        <dbReference type="Google" id="ProtNLM"/>
    </source>
</evidence>
<evidence type="ECO:0000313" key="1">
    <source>
        <dbReference type="EMBL" id="MFM2485604.1"/>
    </source>
</evidence>